<feature type="region of interest" description="Disordered" evidence="1">
    <location>
        <begin position="5065"/>
        <end position="5084"/>
    </location>
</feature>
<evidence type="ECO:0000313" key="3">
    <source>
        <dbReference type="EMBL" id="TWU03779.1"/>
    </source>
</evidence>
<dbReference type="Gene3D" id="2.60.120.380">
    <property type="match status" value="2"/>
</dbReference>
<feature type="domain" description="GEVED" evidence="2">
    <location>
        <begin position="5101"/>
        <end position="5189"/>
    </location>
</feature>
<dbReference type="PROSITE" id="PS00018">
    <property type="entry name" value="EF_HAND_1"/>
    <property type="match status" value="1"/>
</dbReference>
<dbReference type="Proteomes" id="UP000316213">
    <property type="component" value="Unassembled WGS sequence"/>
</dbReference>
<evidence type="ECO:0000256" key="1">
    <source>
        <dbReference type="SAM" id="MobiDB-lite"/>
    </source>
</evidence>
<keyword evidence="4" id="KW-1185">Reference proteome</keyword>
<dbReference type="Gene3D" id="2.60.40.10">
    <property type="entry name" value="Immunoglobulins"/>
    <property type="match status" value="1"/>
</dbReference>
<feature type="compositionally biased region" description="Acidic residues" evidence="1">
    <location>
        <begin position="6128"/>
        <end position="6137"/>
    </location>
</feature>
<dbReference type="Pfam" id="PF20009">
    <property type="entry name" value="GEVED"/>
    <property type="match status" value="1"/>
</dbReference>
<evidence type="ECO:0000313" key="4">
    <source>
        <dbReference type="Proteomes" id="UP000316213"/>
    </source>
</evidence>
<dbReference type="InterPro" id="IPR045474">
    <property type="entry name" value="GEVED"/>
</dbReference>
<reference evidence="3 4" key="1">
    <citation type="submission" date="2019-02" db="EMBL/GenBank/DDBJ databases">
        <title>Deep-cultivation of Planctomycetes and their phenomic and genomic characterization uncovers novel biology.</title>
        <authorList>
            <person name="Wiegand S."/>
            <person name="Jogler M."/>
            <person name="Boedeker C."/>
            <person name="Pinto D."/>
            <person name="Vollmers J."/>
            <person name="Rivas-Marin E."/>
            <person name="Kohn T."/>
            <person name="Peeters S.H."/>
            <person name="Heuer A."/>
            <person name="Rast P."/>
            <person name="Oberbeckmann S."/>
            <person name="Bunk B."/>
            <person name="Jeske O."/>
            <person name="Meyerdierks A."/>
            <person name="Storesund J.E."/>
            <person name="Kallscheuer N."/>
            <person name="Luecker S."/>
            <person name="Lage O.M."/>
            <person name="Pohl T."/>
            <person name="Merkel B.J."/>
            <person name="Hornburger P."/>
            <person name="Mueller R.-W."/>
            <person name="Bruemmer F."/>
            <person name="Labrenz M."/>
            <person name="Spormann A.M."/>
            <person name="Op Den Camp H."/>
            <person name="Overmann J."/>
            <person name="Amann R."/>
            <person name="Jetten M.S.M."/>
            <person name="Mascher T."/>
            <person name="Medema M.H."/>
            <person name="Devos D.P."/>
            <person name="Kaster A.-K."/>
            <person name="Ovreas L."/>
            <person name="Rohde M."/>
            <person name="Galperin M.Y."/>
            <person name="Jogler C."/>
        </authorList>
    </citation>
    <scope>NUCLEOTIDE SEQUENCE [LARGE SCALE GENOMIC DNA]</scope>
    <source>
        <strain evidence="3 4">Pla100</strain>
    </source>
</reference>
<comment type="caution">
    <text evidence="3">The sequence shown here is derived from an EMBL/GenBank/DDBJ whole genome shotgun (WGS) entry which is preliminary data.</text>
</comment>
<dbReference type="InterPro" id="IPR002105">
    <property type="entry name" value="Dockerin_1_rpt"/>
</dbReference>
<dbReference type="GO" id="GO:0000272">
    <property type="term" value="P:polysaccharide catabolic process"/>
    <property type="evidence" value="ECO:0007669"/>
    <property type="project" value="InterPro"/>
</dbReference>
<dbReference type="EMBL" id="SJPM01000001">
    <property type="protein sequence ID" value="TWU03779.1"/>
    <property type="molecule type" value="Genomic_DNA"/>
</dbReference>
<evidence type="ECO:0000259" key="2">
    <source>
        <dbReference type="Pfam" id="PF20009"/>
    </source>
</evidence>
<protein>
    <recommendedName>
        <fullName evidence="2">GEVED domain-containing protein</fullName>
    </recommendedName>
</protein>
<proteinExistence type="predicted"/>
<dbReference type="InterPro" id="IPR013783">
    <property type="entry name" value="Ig-like_fold"/>
</dbReference>
<dbReference type="Gene3D" id="2.60.40.3440">
    <property type="match status" value="2"/>
</dbReference>
<dbReference type="GO" id="GO:0004553">
    <property type="term" value="F:hydrolase activity, hydrolyzing O-glycosyl compounds"/>
    <property type="evidence" value="ECO:0007669"/>
    <property type="project" value="InterPro"/>
</dbReference>
<name>A0A5C6AX92_9BACT</name>
<dbReference type="InterPro" id="IPR006626">
    <property type="entry name" value="PbH1"/>
</dbReference>
<dbReference type="SMART" id="SM00710">
    <property type="entry name" value="PbH1"/>
    <property type="match status" value="4"/>
</dbReference>
<dbReference type="Pfam" id="PF17963">
    <property type="entry name" value="Big_9"/>
    <property type="match status" value="2"/>
</dbReference>
<dbReference type="Pfam" id="PF00404">
    <property type="entry name" value="Dockerin_1"/>
    <property type="match status" value="1"/>
</dbReference>
<sequence length="6149" mass="651872">MRRRNLLETLEARQLLAGPQLIGIQPNEGDLIDIRDDQGRIVNNPNQVSVLDLSPRLMTFRFDDNQRLDPATLDAVQFLRAGDDGELGTADDVKVTPGAVTLGDPNENEIVVRFAESLPDDEYRINIFGFDDPSAGIVGLRNVNGELLEPSVASRRVEVIDFRLDLGALIEAVVPQPVVRNADGTLTQNRNEVVVYFNEDPLFVENDSTGNPTARSAENPRFYQLILTNDTVSTQDDEVYEPVRVVYDEDTFTARLFFETDINELENVPVGGGTFRLRIGAAVGAATDLKLQPSELVPTPSVAVDLDDFGTRMIFRSRLIGENQPATAVVFENSGLGGLQLSLVGGELRIDFGGGVPLASDIEAAVNSDLQARNLFSVEIEGSTTQPLPGRLVGAEPFVLVGLGDTFTTASDLGLIGNTGSLQSFLISESISAQTTSIVLPGGNEDPGSRQVDTDFIRHLNPAFLPNAGNGITEVAYNFSGILATVGDTSFINQITERQQTRIREALDLWSNRIGVQFRETQSEGITFGVGDSNRLEPLVGTTVQNFGVLDASLRIDPSFQNSAIIFNNQVTFGTAYAEDFTRKAAAGIGLLLGLEFAPELPPESLLTGTSQFLEDTINPTTLGALNDLEPVFPGNYDVLHGQYLHQPDSVDIDLFRFEVSLDDADRLGTLTVETFAERLAESSLLDTTIRLFEEVTATATTDFNLGPSLQVEFSAVDAGRLGNGIRIEFVESDRVAGDTAVRVLRLSGDNGEPLDNAILLDIPRRGRNITSVPVSDLINAVNSDAFASQLVTARLVTGTSATDISSTSELILRAPLELTGGGLVQLARNDDYFSEDSFLRASLGQGVYYIGVSASGNDTYDPEVPDSGFGGLTQGKYEVLVKFDPNVDEENVLRDRDGLGNNLPGTPIDGDNDGRPGGVNQFWFQTRPEERILQFDLGGSAITPNQTIRIVSGSGVIRTYEFVPVGGVQRTPGSNVVIYNATLGASAPPESLASALISAIQLTSPITGVTAAPLPNGTGNQIQLFGERSVQLSSNARGMTVHGKTIFVDKTGPTQAAGSLLSPINNIASTTELSAFSIALPGDQVRIVGNGGDDGRLETENDNYSYQFGVREIGGGLNEDGANMEVPKGVTTMVDAGAILKFRSARIGVGSSSLQIDRSGSLLQILGTPRLVQLSTGDDPSLVDFDPITTLVSNTEVTGGYQDGSVILTSMRDRLADSDAAGSSPVARPGDWGGIVYRSDFDRVQGRFSLEDEGIFVDRVNHAEFRFGGGSNVLVDSQQQLVNPITMFSRRPTISFNEITRSADAAISASPDTFEETTFQSPVFQASGAFIADYSRSGPDVFSNTLVNNSINGMFIRIATGQSQPPRTLTVAGRFDDIDVVHHLAENLIIEGTPGGSISDGIRPELVSSSGQILPGGDLAAGAYRYKMTFVDEFGFESEPSDASGVFTVPSTLTGEGSSIELRNLPAIGGVSNFVSRRLYRSIPGTLDDFVFIARLDASGQTFVDDGSRNLTNSTRLDPTLAGIRGRLDASLTIDPGLVIKLNGARIELGHGTQLLAEGTDQLPIVLTSLLDDRYGFGGTFDTNNDGDVADPQRGNWAGIYAGPGAHVGLDSAVIAYGGGISPLAGGLTRGYVPLQLQQATGRVVNTRFEFNQSGQAGAGPIGRFGSPGVTPSVIHVRGSQPTIVGNEFVDNRGSVIDIDSNSFNAERIVDLGRETGEIDRLIDLDDNFGPLIRDNSYRIVASQAAAQQQFSGMEIRGGQLTTESIWDDTDIVHMLFDSITVGNFHSSGGLRLMSRAEESLVVKLSGEGNGFSPTFGTGLTATGTVGDIENRIGGTVQVIGMPGSPVILTSFQDDTVGGGLELDGTPFTDTNGDSFGSRPEPNDWRSVLFDQHSNLTNMEFILERELDSERSPGLNGSVTNAQTLGQLATSPITSDEQQRLGFEVEGFLSQANDVDTYAFLAQAGTQIWIDVDATSFTLDTIVEVLDPDGTVVARSNNSRDEVAGTATVDALDPSVEGLVGSLKRDREFDDFLDFNSVNPRDAGLRMTLPGPIGENSTYFVRIRSASMNPDDATGGLTKGGYRFQLRTHEEQAFSGSMVRFADIRYSNHGIHVRGGMSNSPLLGDAQENEQLGALSSNDSPVTSLNTPGQRAQYLGNLLQSRDGSFSVGGQLSTSADIDFYQIDVNGALGATGGTTVVFDIDYADGFNRPDTMLSLFYDPDGERGPLQPRLVAIGNDSNILEDQGLPNGDPLDLLSRGSIDTGDAYIGPVTLPGGNGTYYIAVSGEGTVPEVLTDPLVRLEPVDSVIRIFDDQVNSLLQTTALPPREVGPFIDTQLLPFGWSVTTDLALNIGHNLRQTFNGSRPIDLYPSSIQVETESNDSFLTADSLETVAGWSLNDDPNVGNNFGTNTSQLFPHTKVLGQTFNEVVDVFQFDVTEVNSTVILDIDEGFNPSLFTSNPGLAGINVGNRDISTLATDSVNLKLQLFDVFGNLLATSSLAPADDGALGSTANPLSLFSEDPFIQTTLQPGQYFVAVSPEATTYDPVTGVFTLPVANRPRSGTYELNVSVEQHAVIGGDPNNESLYFDRSEFRGDLDSESFDLVGYTDADQPMLYFDYLLRDVGNDAVRVTVRSDQQPNAVVVIGNTEGVLGADPGTPLLQRNGIGSWFQARIDLGAFAGDTGVTVQFQYDTDFFAGEGPTLEGNGLYIDNFIVGFAERGELVTGAPSARLGFTGQSQTVTGEYQLEIRSGQAYRDTGLVNAADVSTTFDTNDRLSRSMTLVAPLPNQIVDGNTFSLSDNVREVTFEFNRTGSFTAGNIPIDISAALTRADVAEAIQRAINLPAVQAFVQIQATDIAGQTDGSSRDVRVALSGVVSGDFIAVDSLADAPQADSPLAPGGGVLPIAAIYSNMIGDANVVRTQDQVIIDSNRISDVHTIGIYSEPADRDVDPQDIKFPPEDGVVQGNFFNFNTGNVNVPERFLQQPPIGNSTPGAVRNLPTLNDSVIGGLTPGISIVNNTIDSAGYAGIRVEGQLRPFVIDSGFVANDFILAENFGDQINDGLTMTLDASGTRVTFEFEEITGDVTPAGGSGQAGGDGYVDGHVPIYYRRTFPTGYNNRSYGSTRHEVMMGIQQAVLGSILVTNDLVQLVKPTIGPSIQFGSELEESRYLSEISFPTPAVYLEGVTGVYFDSRFQKVGGGNPFTVGQAAIGEAAQPFAKIVNNTIYGQDGTESTFQQAAITQGADGDDTLAGAVRTQVGQAHASIYTTTATIGNGNTVNDPRQDADIYEVELRVGDRLIVDIDTIPGAGPDTFLQLFNENGVVIASNAQGLVPDHLETSTDPTTFDSTIGSTVDPFLDFTATVGGTYYVSVTSQGNESFDPNSISGRDLATGGLGDYTIAIEAYAARQFVFSIDNDIETRGGGNLGTTGPDLDNAFFTITQVADRNDPLAVPGTTNTVRFEFNVTPAAGVGGYTAQNVNGQTVVTINVQPGDGHRVPELMVGIAGAINDFIVGGFSLLGNHDRGNGPIDAQIGAVSGPIDPVLATPLGGVAGDGVGSGAFGPVPPPYAGLLGGGVDYQYGFGHDRLVSVGSTFNGTTEMYLLIENAAKMEVSGLPFHLDPLPGRNTDQLLPEHGVLMAGGSSGVIFNNVFSNLHISVDNEETRRLGFNTVGPDLHPKKGEVVVTSNAFQHDQPANNRFRDNINSINNGTGIVQDPSNVNGGTDDFNVTLGGNDPLFVHAAGDNFLPALRAEIIDTGITSVLERDRFGAVKQSVGLPINNVLAPRRDGIGVLRADNDAVAPPSGLGGSLFLDLGANERADFNGPVAIILNPLDNDPAGLDADGNDTFIDRPVGGLSEFIIQLRDTGDSADPFTGVGLDGDTVIVSELPGLRKSGDNVTVFENDRLLVEGIDYRIRFDEVSNNLFITPIAGIWRNDRSYRIMLNNRDRNVLIAPSPDDVEDGDQIRITDSDGGTVVFEFETGYQLSLPEPLTLVVPELGTDVGGIRDGDIFQVANGTNNPVVFEFDVDGVRLPGSIPITLPSGPTPIDAMDKDDFLRGIAESIREALISPRTDSLGNQLPAPFDFDVKVVREPELPGDNSEPDPVVSYRVVLGAEPGTTVNTSAGGLQQLARTLALSVPTVGGGAGGIQDGETFTISDGSITRTFEFDADDTMNDPNAIRIEVASLLVTRSGLEIADSIAQAIIDSPLSLTPSVNGTFVALNLPANGVVTTSPGQTRVVGLSRPVNDGDIIRISRQAEASSQAIEINGFFPSGLPVDNSPVDLDDVTFTVELQEGNNVAQQFVFEFDSSGEVPPVVGIGNTAIDVTELITPEGGTPTLFYVSTDELTRRIAAALVAKGIDLSPIPQDEFVFITVPDGQTLTLDSDFLGIGLTDEAQFIPRQTLEFHLRSDVDPTGADVTPGHIPVVYDLTDTSVELAERVSAILNATAVSQNEQELAGLLQQIATAEAASEDAQGVTNSELFQQALAQIFAGREIPTDPITDEVISLLPGLLNTSERTAPGQISVAVDTTNPVLLTVTDTSSLVVQGEPGVSGGSTVQVLGPLLLNIPTLGGVSVINGSILVLTDDDGNDVVFQFSLANAPFNNIRLGANVITYSTNDTPDVLATALAASINASTAGLPATVVNGTQVSLGRIDRTRVSNTGLPGFAGASAIGIQTGIVSDGEILRIRQGDISVSYEFDSVENGGGVQPGNVQVSFQPNSSPGDIAESLAAAIRNNPGGLRFTPGPNGEVFPIAETDENGVLTGGVILNDLPGTQVDISAAPTLNVTGVPGGAIPITISPLFSSEAIKQVLLRALNNVNRRGEDPTTTIFAEDRGGNSLFLNNAQIVEGPIDNFLLPAIKDKVGNNLEANRDDQTTQFTINLSDIALDFGDAPDPVGLIPGRYPTRLRDNGARHVVGSGPLLGRSVDSELDALSVQTADGDDLTIVVGGGGGLFANRLENGVVKVDINPTNVFDVTVFDGETFTIDTGPQVATFEFDTDGIFNEDNFVIWPRGYQGERVLTAADSALLSEANIALGIENSIEQSPINPASVRTVTDPVSGLVTVEVSGDDEDGVKFTSPDNPLGIFNPSPGSVTPIEITVNGEGVLEAWIDFNADGDWDDPGELIISPDLEFPEGTPNPALFGPGETIRTYNIEIPSTTRTSTGDTYARFRVSRNGTGSPVGLALSGEVEDYRVRIVNGTPPTITDTSLSYDINEGGFLQASDDIGIDQFTNNDGLLVGVQGEFNPVSNSNRTVEIFAADIGERELYGANGELAGVITIARNGTFTFDATDDFAGEARFLADGTPFSVRVTDIRPNAPGDQLVGNERISVVIRVAPVNDPPTLRPGIVPSDVLVTRTINEDNVNSQQDQTIPGPVVFNASELITPFYVAGPGTEPAEQELVFFSAGIGTTAFRTLQGGTLSIGSGGRTINYTPPANYNGPDPDVFTYTVSDRLLSTLPGSIVSETAQIQGRVEIVINAINDNPIVIGESYQTLEDQPITIPIFGVPGGLPGILDNDEPGPPDEKAAPARQTISLKPNQFTSIQNGQIVPLRRTPNGGTIRQVGDNLIYTPLTNFSGTDRFTYIVVDSAGAESTATATIAVGDINKPPVFSGVRGQRDGSQQPVTRIDLNERTQSGELETYDLNSWFTDPDGDSLSYSIASVNNTQLIQPSISGDVLSIELSVFRSGTTSFTITATDPSGLSVSQPITVNVASSADAPIVAGSFDPTRVLEGSVFTGDLKRELGENDGLFLDVDGDNFSYRVVRLGNLSNPTASQIAAHPLVRQIEFVGDSVRIVPQPFKTGSVVIELEVFDGTFVNSHSFTYIVDEIATAPIGNFTGDDAYTVPLGGVLRITDPNLGLLRNDFDPDPGSTIRVDAASLTQPVGGTGTVSLLGRTDGAFSFTTSNGPNRPVAGQTDTFTYRLIDNTGRLSQPITVSITFNQSNFQNPIDRYDVTADGFVTAVDALRIINLLNERNGSVNVSDLETTPPDYYDVSGDGVVTAVDVLQVINELNNRDVNGNNGSSEPIPADAIGTSDFGITLMTAATDNSADSIDASRYRSLASTQAYATVSGTNLGTANREAVKIDAIDTNVATDIHSSVDSILTGGLELQSRTMNRAEEAVGSLASNLRSSQSDESESSEEAFDSALADLFSEFS</sequence>
<dbReference type="InterPro" id="IPR018247">
    <property type="entry name" value="EF_Hand_1_Ca_BS"/>
</dbReference>
<accession>A0A5C6AX92</accession>
<gene>
    <name evidence="3" type="ORF">Pla100_07090</name>
</gene>
<feature type="region of interest" description="Disordered" evidence="1">
    <location>
        <begin position="6117"/>
        <end position="6137"/>
    </location>
</feature>
<organism evidence="3 4">
    <name type="scientific">Neorhodopirellula pilleata</name>
    <dbReference type="NCBI Taxonomy" id="2714738"/>
    <lineage>
        <taxon>Bacteria</taxon>
        <taxon>Pseudomonadati</taxon>
        <taxon>Planctomycetota</taxon>
        <taxon>Planctomycetia</taxon>
        <taxon>Pirellulales</taxon>
        <taxon>Pirellulaceae</taxon>
        <taxon>Neorhodopirellula</taxon>
    </lineage>
</organism>
<feature type="region of interest" description="Disordered" evidence="1">
    <location>
        <begin position="894"/>
        <end position="917"/>
    </location>
</feature>